<dbReference type="RefSeq" id="WP_042796570.1">
    <property type="nucleotide sequence ID" value="NZ_CADILH010000016.1"/>
</dbReference>
<name>A0A6S7FAC5_9BURK</name>
<gene>
    <name evidence="2" type="primary">ybdM</name>
    <name evidence="2" type="ORF">LMG6000_06323</name>
</gene>
<proteinExistence type="predicted"/>
<reference evidence="2 3" key="1">
    <citation type="submission" date="2020-04" db="EMBL/GenBank/DDBJ databases">
        <authorList>
            <person name="De Canck E."/>
        </authorList>
    </citation>
    <scope>NUCLEOTIDE SEQUENCE [LARGE SCALE GENOMIC DNA]</scope>
    <source>
        <strain evidence="2 3">LMG 6000</strain>
    </source>
</reference>
<dbReference type="GO" id="GO:0071453">
    <property type="term" value="P:cellular response to oxygen levels"/>
    <property type="evidence" value="ECO:0007669"/>
    <property type="project" value="TreeGrafter"/>
</dbReference>
<protein>
    <recommendedName>
        <fullName evidence="1">ParB-like N-terminal domain-containing protein</fullName>
    </recommendedName>
</protein>
<accession>A0A6S7FAC5</accession>
<dbReference type="Proteomes" id="UP000494183">
    <property type="component" value="Unassembled WGS sequence"/>
</dbReference>
<dbReference type="OrthoDB" id="4536617at2"/>
<evidence type="ECO:0000313" key="3">
    <source>
        <dbReference type="Proteomes" id="UP000494183"/>
    </source>
</evidence>
<evidence type="ECO:0000259" key="1">
    <source>
        <dbReference type="SMART" id="SM00470"/>
    </source>
</evidence>
<dbReference type="CDD" id="cd16397">
    <property type="entry name" value="IbrB_like"/>
    <property type="match status" value="1"/>
</dbReference>
<feature type="domain" description="ParB-like N-terminal" evidence="1">
    <location>
        <begin position="50"/>
        <end position="147"/>
    </location>
</feature>
<dbReference type="InterPro" id="IPR003115">
    <property type="entry name" value="ParB_N"/>
</dbReference>
<dbReference type="EMBL" id="CADILH010000016">
    <property type="protein sequence ID" value="CAB3939922.1"/>
    <property type="molecule type" value="Genomic_DNA"/>
</dbReference>
<evidence type="ECO:0000313" key="2">
    <source>
        <dbReference type="EMBL" id="CAB3939922.1"/>
    </source>
</evidence>
<dbReference type="InterPro" id="IPR036086">
    <property type="entry name" value="ParB/Sulfiredoxin_sf"/>
</dbReference>
<dbReference type="AlphaFoldDB" id="A0A6S7FAC5"/>
<dbReference type="SUPFAM" id="SSF110849">
    <property type="entry name" value="ParB/Sulfiredoxin"/>
    <property type="match status" value="1"/>
</dbReference>
<keyword evidence="3" id="KW-1185">Reference proteome</keyword>
<organism evidence="2 3">
    <name type="scientific">Achromobacter insolitus</name>
    <dbReference type="NCBI Taxonomy" id="217204"/>
    <lineage>
        <taxon>Bacteria</taxon>
        <taxon>Pseudomonadati</taxon>
        <taxon>Pseudomonadota</taxon>
        <taxon>Betaproteobacteria</taxon>
        <taxon>Burkholderiales</taxon>
        <taxon>Alcaligenaceae</taxon>
        <taxon>Achromobacter</taxon>
    </lineage>
</organism>
<sequence length="208" mass="23772">MPDDIVNQADLLFQRLESLPLRQKVDAINRIRQKLHSRSPFSEEPVDCVQWLPAEEVEGNDYNPNSVAPPELRLLKHSIEMDGFTQPIVAHAESTRHLVVDGFHRHYIGKTSEPIRLRIHGYLPIVHIRSSRGDLPDRIASTIRHNRARGVHGVQPMTDVVVALRNAGWNDECIARNLGMDPEEVLRFKQVAGLPELFSSHEYSRSWD</sequence>
<dbReference type="PANTHER" id="PTHR30083:SF1">
    <property type="entry name" value="TRANSCRIPTIONAL REGULATOR"/>
    <property type="match status" value="1"/>
</dbReference>
<dbReference type="PANTHER" id="PTHR30083">
    <property type="entry name" value="TRANSCRIPTIONAL REGULATOR-RELATED"/>
    <property type="match status" value="1"/>
</dbReference>
<dbReference type="SMART" id="SM00470">
    <property type="entry name" value="ParB"/>
    <property type="match status" value="1"/>
</dbReference>